<dbReference type="GO" id="GO:0005634">
    <property type="term" value="C:nucleus"/>
    <property type="evidence" value="ECO:0007669"/>
    <property type="project" value="TreeGrafter"/>
</dbReference>
<dbReference type="EMBL" id="NMPR01000158">
    <property type="protein sequence ID" value="KAA8628902.1"/>
    <property type="molecule type" value="Genomic_DNA"/>
</dbReference>
<feature type="region of interest" description="Disordered" evidence="2">
    <location>
        <begin position="225"/>
        <end position="280"/>
    </location>
</feature>
<sequence>MDQTHSDEPSALVKREPPFIVRLYYRTGAFHRMSEFTSDSHLPLYVEIPAWRSTTLDELSLDLADEQQQSPGGGHPLGLLPHPAIGTRLVFRLIYVDTRQDSSRHVSKDLGSVVIGAGLPGADSDAGLPDDDPCYDDAHKTLGDAKFMPGDFISCAILPPNDLDGAVEPVSAARTGRGSGIGEGRSTAASPPPPGPRGRDGGGGYGRDYHRMGMGDRYGDEPTQVRGYRGGNGGGGGGGGGGRYESNSYDWGGRRESRGGRNRGQREPGIMPQGDWRRGF</sequence>
<dbReference type="PANTHER" id="PTHR13082:SF0">
    <property type="entry name" value="HISTONE DEACETYLASE COMPLEX SUBUNIT SAP18"/>
    <property type="match status" value="1"/>
</dbReference>
<dbReference type="Pfam" id="PF06487">
    <property type="entry name" value="SAP18"/>
    <property type="match status" value="1"/>
</dbReference>
<dbReference type="PANTHER" id="PTHR13082">
    <property type="entry name" value="SAP18"/>
    <property type="match status" value="1"/>
</dbReference>
<dbReference type="InterPro" id="IPR042534">
    <property type="entry name" value="SAP18_sf"/>
</dbReference>
<proteinExistence type="inferred from homology"/>
<dbReference type="VEuPathDB" id="FungiDB:SMAC_02269"/>
<comment type="similarity">
    <text evidence="1">Belongs to the SAP18 family.</text>
</comment>
<accession>A0A8S8ZKU3</accession>
<dbReference type="InterPro" id="IPR010516">
    <property type="entry name" value="SAP18"/>
</dbReference>
<evidence type="ECO:0008006" key="5">
    <source>
        <dbReference type="Google" id="ProtNLM"/>
    </source>
</evidence>
<name>A0A8S8ZKU3_SORMA</name>
<evidence type="ECO:0000256" key="1">
    <source>
        <dbReference type="ARBA" id="ARBA00009143"/>
    </source>
</evidence>
<protein>
    <recommendedName>
        <fullName evidence="5">Sin3-associated polypeptide Sap18</fullName>
    </recommendedName>
</protein>
<feature type="compositionally biased region" description="Gly residues" evidence="2">
    <location>
        <begin position="228"/>
        <end position="243"/>
    </location>
</feature>
<comment type="caution">
    <text evidence="3">The sequence shown here is derived from an EMBL/GenBank/DDBJ whole genome shotgun (WGS) entry which is preliminary data.</text>
</comment>
<dbReference type="Gene3D" id="3.10.20.550">
    <property type="entry name" value="ASAP complex, SAP18 subunit"/>
    <property type="match status" value="1"/>
</dbReference>
<organism evidence="3 4">
    <name type="scientific">Sordaria macrospora</name>
    <dbReference type="NCBI Taxonomy" id="5147"/>
    <lineage>
        <taxon>Eukaryota</taxon>
        <taxon>Fungi</taxon>
        <taxon>Dikarya</taxon>
        <taxon>Ascomycota</taxon>
        <taxon>Pezizomycotina</taxon>
        <taxon>Sordariomycetes</taxon>
        <taxon>Sordariomycetidae</taxon>
        <taxon>Sordariales</taxon>
        <taxon>Sordariaceae</taxon>
        <taxon>Sordaria</taxon>
    </lineage>
</organism>
<reference evidence="3 4" key="1">
    <citation type="submission" date="2017-07" db="EMBL/GenBank/DDBJ databases">
        <title>Genome sequence of the Sordaria macrospora wild type strain R19027.</title>
        <authorList>
            <person name="Nowrousian M."/>
            <person name="Teichert I."/>
            <person name="Kueck U."/>
        </authorList>
    </citation>
    <scope>NUCLEOTIDE SEQUENCE [LARGE SCALE GENOMIC DNA]</scope>
    <source>
        <strain evidence="3 4">R19027</strain>
        <tissue evidence="3">Mycelium</tissue>
    </source>
</reference>
<dbReference type="Proteomes" id="UP000433876">
    <property type="component" value="Unassembled WGS sequence"/>
</dbReference>
<gene>
    <name evidence="3" type="ORF">SMACR_02269</name>
</gene>
<feature type="region of interest" description="Disordered" evidence="2">
    <location>
        <begin position="173"/>
        <end position="207"/>
    </location>
</feature>
<evidence type="ECO:0000313" key="3">
    <source>
        <dbReference type="EMBL" id="KAA8628902.1"/>
    </source>
</evidence>
<evidence type="ECO:0000256" key="2">
    <source>
        <dbReference type="SAM" id="MobiDB-lite"/>
    </source>
</evidence>
<dbReference type="AlphaFoldDB" id="A0A8S8ZKU3"/>
<evidence type="ECO:0000313" key="4">
    <source>
        <dbReference type="Proteomes" id="UP000433876"/>
    </source>
</evidence>